<keyword evidence="1" id="KW-1133">Transmembrane helix</keyword>
<proteinExistence type="predicted"/>
<dbReference type="InterPro" id="IPR010767">
    <property type="entry name" value="Phage_CGC-2007_Cje0229"/>
</dbReference>
<evidence type="ECO:0000313" key="3">
    <source>
        <dbReference type="Proteomes" id="UP000748752"/>
    </source>
</evidence>
<sequence length="248" mass="27940">MQPCEYHAEAEEYHHPIYVRFNDIPPVRLSSYKPKENPTLIDRLVLATKPRELRLHEPWCIQLDKVPYDPRLNGSFRIPSEKDGEPIDFDGASIPLPWLMSLLTLGILRPLGVMLTASIVHDFAYKFGYLPKDDGTKVEVERHVADLLFRDILESVNRIPLLGFIAWFAVRLGWPVVKYNGKPDGGKKPYGAYLVLLVALAVLLTAAAPFSFSAFVSGVATVYAVLYVVTTLFDRTKLIAEKKKTTKA</sequence>
<feature type="transmembrane region" description="Helical" evidence="1">
    <location>
        <begin position="159"/>
        <end position="177"/>
    </location>
</feature>
<organism evidence="2 3">
    <name type="scientific">Thiohalocapsa halophila</name>
    <dbReference type="NCBI Taxonomy" id="69359"/>
    <lineage>
        <taxon>Bacteria</taxon>
        <taxon>Pseudomonadati</taxon>
        <taxon>Pseudomonadota</taxon>
        <taxon>Gammaproteobacteria</taxon>
        <taxon>Chromatiales</taxon>
        <taxon>Chromatiaceae</taxon>
        <taxon>Thiohalocapsa</taxon>
    </lineage>
</organism>
<keyword evidence="1" id="KW-0812">Transmembrane</keyword>
<feature type="transmembrane region" description="Helical" evidence="1">
    <location>
        <begin position="214"/>
        <end position="233"/>
    </location>
</feature>
<dbReference type="Pfam" id="PF07087">
    <property type="entry name" value="DUF1353"/>
    <property type="match status" value="1"/>
</dbReference>
<comment type="caution">
    <text evidence="2">The sequence shown here is derived from an EMBL/GenBank/DDBJ whole genome shotgun (WGS) entry which is preliminary data.</text>
</comment>
<feature type="transmembrane region" description="Helical" evidence="1">
    <location>
        <begin position="98"/>
        <end position="120"/>
    </location>
</feature>
<evidence type="ECO:0000256" key="1">
    <source>
        <dbReference type="SAM" id="Phobius"/>
    </source>
</evidence>
<evidence type="ECO:0000313" key="2">
    <source>
        <dbReference type="EMBL" id="MBK1629605.1"/>
    </source>
</evidence>
<protein>
    <recommendedName>
        <fullName evidence="4">DUF1353 domain-containing protein</fullName>
    </recommendedName>
</protein>
<keyword evidence="1" id="KW-0472">Membrane</keyword>
<dbReference type="Proteomes" id="UP000748752">
    <property type="component" value="Unassembled WGS sequence"/>
</dbReference>
<keyword evidence="3" id="KW-1185">Reference proteome</keyword>
<name>A0ABS1CCK3_9GAMM</name>
<gene>
    <name evidence="2" type="ORF">CKO31_02390</name>
</gene>
<dbReference type="EMBL" id="NRRV01000003">
    <property type="protein sequence ID" value="MBK1629605.1"/>
    <property type="molecule type" value="Genomic_DNA"/>
</dbReference>
<reference evidence="2 3" key="1">
    <citation type="journal article" date="2020" name="Microorganisms">
        <title>Osmotic Adaptation and Compatible Solute Biosynthesis of Phototrophic Bacteria as Revealed from Genome Analyses.</title>
        <authorList>
            <person name="Imhoff J.F."/>
            <person name="Rahn T."/>
            <person name="Kunzel S."/>
            <person name="Keller A."/>
            <person name="Neulinger S.C."/>
        </authorList>
    </citation>
    <scope>NUCLEOTIDE SEQUENCE [LARGE SCALE GENOMIC DNA]</scope>
    <source>
        <strain evidence="2 3">DSM 6210</strain>
    </source>
</reference>
<evidence type="ECO:0008006" key="4">
    <source>
        <dbReference type="Google" id="ProtNLM"/>
    </source>
</evidence>
<feature type="transmembrane region" description="Helical" evidence="1">
    <location>
        <begin position="189"/>
        <end position="208"/>
    </location>
</feature>
<accession>A0ABS1CCK3</accession>
<dbReference type="RefSeq" id="WP_274607675.1">
    <property type="nucleotide sequence ID" value="NZ_NRRV01000003.1"/>
</dbReference>